<dbReference type="PROSITE" id="PS51752">
    <property type="entry name" value="JACALIN_LECTIN"/>
    <property type="match status" value="3"/>
</dbReference>
<dbReference type="SUPFAM" id="SSF51101">
    <property type="entry name" value="Mannose-binding lectins"/>
    <property type="match status" value="4"/>
</dbReference>
<dbReference type="CDD" id="cd09612">
    <property type="entry name" value="Jacalin"/>
    <property type="match status" value="2"/>
</dbReference>
<proteinExistence type="inferred from homology"/>
<evidence type="ECO:0000313" key="6">
    <source>
        <dbReference type="Proteomes" id="UP000836841"/>
    </source>
</evidence>
<evidence type="ECO:0000256" key="3">
    <source>
        <dbReference type="SAM" id="MobiDB-lite"/>
    </source>
</evidence>
<dbReference type="GO" id="GO:0030246">
    <property type="term" value="F:carbohydrate binding"/>
    <property type="evidence" value="ECO:0007669"/>
    <property type="project" value="UniProtKB-KW"/>
</dbReference>
<evidence type="ECO:0000259" key="4">
    <source>
        <dbReference type="PROSITE" id="PS51752"/>
    </source>
</evidence>
<gene>
    <name evidence="5" type="ORF">TAV2_LOCUS3525</name>
</gene>
<dbReference type="InterPro" id="IPR033734">
    <property type="entry name" value="Jacalin-like_lectin_dom_plant"/>
</dbReference>
<organism evidence="5 6">
    <name type="scientific">Thlaspi arvense</name>
    <name type="common">Field penny-cress</name>
    <dbReference type="NCBI Taxonomy" id="13288"/>
    <lineage>
        <taxon>Eukaryota</taxon>
        <taxon>Viridiplantae</taxon>
        <taxon>Streptophyta</taxon>
        <taxon>Embryophyta</taxon>
        <taxon>Tracheophyta</taxon>
        <taxon>Spermatophyta</taxon>
        <taxon>Magnoliopsida</taxon>
        <taxon>eudicotyledons</taxon>
        <taxon>Gunneridae</taxon>
        <taxon>Pentapetalae</taxon>
        <taxon>rosids</taxon>
        <taxon>malvids</taxon>
        <taxon>Brassicales</taxon>
        <taxon>Brassicaceae</taxon>
        <taxon>Thlaspideae</taxon>
        <taxon>Thlaspi</taxon>
    </lineage>
</organism>
<dbReference type="PANTHER" id="PTHR47293:SF73">
    <property type="entry name" value="JACALIN-RELATED LECTIN 46-RELATED"/>
    <property type="match status" value="1"/>
</dbReference>
<dbReference type="PANTHER" id="PTHR47293">
    <property type="entry name" value="JACALIN-RELATED LECTIN 3"/>
    <property type="match status" value="1"/>
</dbReference>
<dbReference type="SMART" id="SM00915">
    <property type="entry name" value="Jacalin"/>
    <property type="match status" value="4"/>
</dbReference>
<keyword evidence="2" id="KW-0430">Lectin</keyword>
<reference evidence="5 6" key="1">
    <citation type="submission" date="2022-03" db="EMBL/GenBank/DDBJ databases">
        <authorList>
            <person name="Nunn A."/>
            <person name="Chopra R."/>
            <person name="Nunn A."/>
            <person name="Contreras Garrido A."/>
        </authorList>
    </citation>
    <scope>NUCLEOTIDE SEQUENCE [LARGE SCALE GENOMIC DNA]</scope>
</reference>
<feature type="domain" description="Jacalin-type lectin" evidence="4">
    <location>
        <begin position="382"/>
        <end position="494"/>
    </location>
</feature>
<dbReference type="InterPro" id="IPR001229">
    <property type="entry name" value="Jacalin-like_lectin_dom"/>
</dbReference>
<comment type="similarity">
    <text evidence="1">Belongs to the jacalin lectin family.</text>
</comment>
<accession>A0AAU9RE01</accession>
<evidence type="ECO:0000313" key="5">
    <source>
        <dbReference type="EMBL" id="CAH2036457.1"/>
    </source>
</evidence>
<evidence type="ECO:0000256" key="2">
    <source>
        <dbReference type="ARBA" id="ARBA00022734"/>
    </source>
</evidence>
<feature type="domain" description="Jacalin-type lectin" evidence="4">
    <location>
        <begin position="2"/>
        <end position="147"/>
    </location>
</feature>
<sequence length="495" mass="54216">MIQRLEAQGQKNSDKRYQWDDGSDHDGVAKITVRGDLRGIQYIWFDYYKSGKLVEGSYLGLPEPGFTQTFEINHMNDEQLESVEIYYEPKVGVIQGIQFKTNSRISELIGFEKDCTKFSLSVVGKKIIGFHGSTSGSLESLGAYFTWITPTRLVAKGGQGGKEWTDGADHEGVTKIYVRGGRDGIQFIQFNYIKNGREIYGSAHGVSGPGGYTVPVWVIQGLEFKTNLTTSGLIGFNTGIKFRIAGNGKKIIGFHGYAEKKLISLGAYFAASPITKLEYRGGTNKGRIWDDGAFDGIRKFEVDYPNEFITSVEGTLYEEDTIASLTFKTSKGRTSSTFGNATTNKFVLERKGCGLVGLHGRSTGALQAIGAYFRPLPPPPDGEKVEAKGGNGGASWDDGDFEGVRKIYIGLSQNSFELNYPVEYVTSVEGSYDNKSGAITMLRFKTNTQTSPDFGLGTATDLSFELLKVDHKIVGFHGSSSAMLLHKIGVHVIPI</sequence>
<feature type="domain" description="Jacalin-type lectin" evidence="4">
    <location>
        <begin position="150"/>
        <end position="375"/>
    </location>
</feature>
<dbReference type="EMBL" id="OU466857">
    <property type="protein sequence ID" value="CAH2036457.1"/>
    <property type="molecule type" value="Genomic_DNA"/>
</dbReference>
<feature type="compositionally biased region" description="Basic and acidic residues" evidence="3">
    <location>
        <begin position="12"/>
        <end position="21"/>
    </location>
</feature>
<dbReference type="AlphaFoldDB" id="A0AAU9RE01"/>
<name>A0AAU9RE01_THLAR</name>
<protein>
    <recommendedName>
        <fullName evidence="4">Jacalin-type lectin domain-containing protein</fullName>
    </recommendedName>
</protein>
<dbReference type="InterPro" id="IPR036404">
    <property type="entry name" value="Jacalin-like_lectin_dom_sf"/>
</dbReference>
<feature type="region of interest" description="Disordered" evidence="3">
    <location>
        <begin position="1"/>
        <end position="21"/>
    </location>
</feature>
<dbReference type="FunFam" id="2.100.10.30:FF:000001">
    <property type="entry name" value="Jacalin-related lectin 33"/>
    <property type="match status" value="1"/>
</dbReference>
<dbReference type="Pfam" id="PF01419">
    <property type="entry name" value="Jacalin"/>
    <property type="match status" value="5"/>
</dbReference>
<evidence type="ECO:0000256" key="1">
    <source>
        <dbReference type="ARBA" id="ARBA00006568"/>
    </source>
</evidence>
<keyword evidence="6" id="KW-1185">Reference proteome</keyword>
<dbReference type="Gene3D" id="2.100.10.30">
    <property type="entry name" value="Jacalin-like lectin domain"/>
    <property type="match status" value="5"/>
</dbReference>
<dbReference type="Proteomes" id="UP000836841">
    <property type="component" value="Chromosome 1"/>
</dbReference>